<evidence type="ECO:0000313" key="4">
    <source>
        <dbReference type="Proteomes" id="UP000245771"/>
    </source>
</evidence>
<accession>A0A316VIH7</accession>
<evidence type="ECO:0000259" key="2">
    <source>
        <dbReference type="PROSITE" id="PS51746"/>
    </source>
</evidence>
<feature type="compositionally biased region" description="Basic and acidic residues" evidence="1">
    <location>
        <begin position="265"/>
        <end position="275"/>
    </location>
</feature>
<feature type="compositionally biased region" description="Polar residues" evidence="1">
    <location>
        <begin position="276"/>
        <end position="289"/>
    </location>
</feature>
<dbReference type="InterPro" id="IPR015655">
    <property type="entry name" value="PP2C"/>
</dbReference>
<organism evidence="3 4">
    <name type="scientific">Meira miltonrushii</name>
    <dbReference type="NCBI Taxonomy" id="1280837"/>
    <lineage>
        <taxon>Eukaryota</taxon>
        <taxon>Fungi</taxon>
        <taxon>Dikarya</taxon>
        <taxon>Basidiomycota</taxon>
        <taxon>Ustilaginomycotina</taxon>
        <taxon>Exobasidiomycetes</taxon>
        <taxon>Exobasidiales</taxon>
        <taxon>Brachybasidiaceae</taxon>
        <taxon>Meira</taxon>
    </lineage>
</organism>
<evidence type="ECO:0000313" key="3">
    <source>
        <dbReference type="EMBL" id="PWN37310.1"/>
    </source>
</evidence>
<proteinExistence type="predicted"/>
<dbReference type="PANTHER" id="PTHR13832:SF589">
    <property type="entry name" value="[PYRUVATE DEHYDROGENASE [ACETYL-TRANSFERRING]]-PHOSPHATASE 2, MITOCHONDRIAL"/>
    <property type="match status" value="1"/>
</dbReference>
<dbReference type="PANTHER" id="PTHR13832">
    <property type="entry name" value="PROTEIN PHOSPHATASE 2C"/>
    <property type="match status" value="1"/>
</dbReference>
<dbReference type="SUPFAM" id="SSF81606">
    <property type="entry name" value="PP2C-like"/>
    <property type="match status" value="1"/>
</dbReference>
<dbReference type="RefSeq" id="XP_025357612.1">
    <property type="nucleotide sequence ID" value="XM_025498202.1"/>
</dbReference>
<dbReference type="STRING" id="1280837.A0A316VIH7"/>
<name>A0A316VIH7_9BASI</name>
<feature type="domain" description="PPM-type phosphatase" evidence="2">
    <location>
        <begin position="95"/>
        <end position="509"/>
    </location>
</feature>
<dbReference type="EMBL" id="KZ819602">
    <property type="protein sequence ID" value="PWN37310.1"/>
    <property type="molecule type" value="Genomic_DNA"/>
</dbReference>
<dbReference type="Gene3D" id="3.60.40.10">
    <property type="entry name" value="PPM-type phosphatase domain"/>
    <property type="match status" value="1"/>
</dbReference>
<dbReference type="Pfam" id="PF00481">
    <property type="entry name" value="PP2C"/>
    <property type="match status" value="1"/>
</dbReference>
<protein>
    <submittedName>
        <fullName evidence="3">Protein serine/threonine phosphatase 2C</fullName>
    </submittedName>
</protein>
<dbReference type="InParanoid" id="A0A316VIH7"/>
<feature type="compositionally biased region" description="Low complexity" evidence="1">
    <location>
        <begin position="38"/>
        <end position="57"/>
    </location>
</feature>
<dbReference type="SMART" id="SM00332">
    <property type="entry name" value="PP2Cc"/>
    <property type="match status" value="1"/>
</dbReference>
<dbReference type="OrthoDB" id="416093at2759"/>
<dbReference type="Proteomes" id="UP000245771">
    <property type="component" value="Unassembled WGS sequence"/>
</dbReference>
<sequence>MSVLYGRANAIPSSSRMLITCRNSDGRIGHKDQKRTYYRSSNTRTSSNMQSSSTVNNISPYYQPQFTRGYRDFLRVHAAGGGSARIPLRNGKNGVFGVATSRGSRAKQEDTYSVACLQIDPLELRQSLQTSRSRVIQEAGKRWDPAFAGTGGGGEAEEDEIAGQVVWFGCFDGHGGPQISTFLKEELHQAFEEVEPNMVTDTARSTRKLGGYFRRFTGGLMERWVRQDYLPQIRPSRPGQAHHRPKSEAEGGGKEADGAPLSTEEMERRAREIKTQQKQAQEEMQSDSPTGVIEVERIDPPEEVSKECLTIAERATLAWLHMDRRIQSSKVLNIGGSTASVALLHSLDQPATPWYSSQLLSVTSVHIGDTRMLLCPVADGHAIPLTNYHHPDDRSEAERLRKLGAGLVTDSFGEARWMGALANTRAFGDSKFKKAGVTSEPEVITQVLKGDDFSFIIAFSDGVGGVVSDQEVVDLCRDARHPHDAAQAVLRYAEALGSDDNATVLCIPLRGWGKTQGEDSTAEQRRFKLSKVDIFRDHRQ</sequence>
<keyword evidence="4" id="KW-1185">Reference proteome</keyword>
<dbReference type="GO" id="GO:0004722">
    <property type="term" value="F:protein serine/threonine phosphatase activity"/>
    <property type="evidence" value="ECO:0007669"/>
    <property type="project" value="InterPro"/>
</dbReference>
<gene>
    <name evidence="3" type="ORF">FA14DRAFT_159420</name>
</gene>
<evidence type="ECO:0000256" key="1">
    <source>
        <dbReference type="SAM" id="MobiDB-lite"/>
    </source>
</evidence>
<dbReference type="AlphaFoldDB" id="A0A316VIH7"/>
<feature type="region of interest" description="Disordered" evidence="1">
    <location>
        <begin position="233"/>
        <end position="289"/>
    </location>
</feature>
<feature type="region of interest" description="Disordered" evidence="1">
    <location>
        <begin position="38"/>
        <end position="60"/>
    </location>
</feature>
<feature type="compositionally biased region" description="Basic and acidic residues" evidence="1">
    <location>
        <begin position="246"/>
        <end position="257"/>
    </location>
</feature>
<dbReference type="InterPro" id="IPR001932">
    <property type="entry name" value="PPM-type_phosphatase-like_dom"/>
</dbReference>
<dbReference type="GeneID" id="37019983"/>
<reference evidence="3 4" key="1">
    <citation type="journal article" date="2018" name="Mol. Biol. Evol.">
        <title>Broad Genomic Sampling Reveals a Smut Pathogenic Ancestry of the Fungal Clade Ustilaginomycotina.</title>
        <authorList>
            <person name="Kijpornyongpan T."/>
            <person name="Mondo S.J."/>
            <person name="Barry K."/>
            <person name="Sandor L."/>
            <person name="Lee J."/>
            <person name="Lipzen A."/>
            <person name="Pangilinan J."/>
            <person name="LaButti K."/>
            <person name="Hainaut M."/>
            <person name="Henrissat B."/>
            <person name="Grigoriev I.V."/>
            <person name="Spatafora J.W."/>
            <person name="Aime M.C."/>
        </authorList>
    </citation>
    <scope>NUCLEOTIDE SEQUENCE [LARGE SCALE GENOMIC DNA]</scope>
    <source>
        <strain evidence="3 4">MCA 3882</strain>
    </source>
</reference>
<dbReference type="InterPro" id="IPR036457">
    <property type="entry name" value="PPM-type-like_dom_sf"/>
</dbReference>
<dbReference type="PROSITE" id="PS51746">
    <property type="entry name" value="PPM_2"/>
    <property type="match status" value="1"/>
</dbReference>
<dbReference type="CDD" id="cd00143">
    <property type="entry name" value="PP2Cc"/>
    <property type="match status" value="1"/>
</dbReference>